<keyword evidence="2" id="KW-0680">Restriction system</keyword>
<reference evidence="6 7" key="1">
    <citation type="submission" date="2016-07" db="EMBL/GenBank/DDBJ databases">
        <title>Genome analysis of Flavihumibacter stibioxidans YS-17.</title>
        <authorList>
            <person name="Shi K."/>
            <person name="Han Y."/>
            <person name="Wang G."/>
        </authorList>
    </citation>
    <scope>NUCLEOTIDE SEQUENCE [LARGE SCALE GENOMIC DNA]</scope>
    <source>
        <strain evidence="6 7">YS-17</strain>
    </source>
</reference>
<feature type="domain" description="Type I restriction modification DNA specificity" evidence="5">
    <location>
        <begin position="7"/>
        <end position="171"/>
    </location>
</feature>
<organism evidence="6 7">
    <name type="scientific">Flavihumibacter stibioxidans</name>
    <dbReference type="NCBI Taxonomy" id="1834163"/>
    <lineage>
        <taxon>Bacteria</taxon>
        <taxon>Pseudomonadati</taxon>
        <taxon>Bacteroidota</taxon>
        <taxon>Chitinophagia</taxon>
        <taxon>Chitinophagales</taxon>
        <taxon>Chitinophagaceae</taxon>
        <taxon>Flavihumibacter</taxon>
    </lineage>
</organism>
<keyword evidence="7" id="KW-1185">Reference proteome</keyword>
<evidence type="ECO:0000256" key="3">
    <source>
        <dbReference type="ARBA" id="ARBA00023125"/>
    </source>
</evidence>
<dbReference type="CDD" id="cd17262">
    <property type="entry name" value="RMtype1_S_Aco12261I-TRD2-CR2"/>
    <property type="match status" value="1"/>
</dbReference>
<dbReference type="PANTHER" id="PTHR43140">
    <property type="entry name" value="TYPE-1 RESTRICTION ENZYME ECOKI SPECIFICITY PROTEIN"/>
    <property type="match status" value="1"/>
</dbReference>
<dbReference type="InterPro" id="IPR044946">
    <property type="entry name" value="Restrct_endonuc_typeI_TRD_sf"/>
</dbReference>
<keyword evidence="4" id="KW-0175">Coiled coil</keyword>
<evidence type="ECO:0000313" key="6">
    <source>
        <dbReference type="EMBL" id="MBC6493027.1"/>
    </source>
</evidence>
<dbReference type="PANTHER" id="PTHR43140:SF1">
    <property type="entry name" value="TYPE I RESTRICTION ENZYME ECOKI SPECIFICITY SUBUNIT"/>
    <property type="match status" value="1"/>
</dbReference>
<dbReference type="SUPFAM" id="SSF116734">
    <property type="entry name" value="DNA methylase specificity domain"/>
    <property type="match status" value="2"/>
</dbReference>
<comment type="caution">
    <text evidence="6">The sequence shown here is derived from an EMBL/GenBank/DDBJ whole genome shotgun (WGS) entry which is preliminary data.</text>
</comment>
<dbReference type="Pfam" id="PF01420">
    <property type="entry name" value="Methylase_S"/>
    <property type="match status" value="2"/>
</dbReference>
<protein>
    <recommendedName>
        <fullName evidence="5">Type I restriction modification DNA specificity domain-containing protein</fullName>
    </recommendedName>
</protein>
<sequence>MISDLSKKWKTVLLTEAVDILDNLRKPINSRERQKRINGKAKSDLYPYYGATGQVGLIDGYLTEGEYVLIGEDGAPFLDRSKPKAYKIVGRTWVNNHAHILKGKIGVSLNDFILYYLNSIDYKFYVNGTTRLKLTKGSLSAIPIPLPVLSIQKVIVSKIEELFSELDKSIEQLKTAQQQLKTYRQAVLKWAFEGRLTNEHVKEGELPEGWRIVNLNKIGHWTGGGTPSKRMQEYWLNGNILWVTPKDMKYKKILDSGDKITKGSIGQSSAKMIKEGSILFVVRSGILRRVLPIAIAGNDLTTNQDLQSLTLNEGFSSEYVYWYCVSKESVIRDSFSKDGTTVDSIDVPKLKSFEIKVPMEPEQHQIVAEIESRLSVADNLEATIKTSLQQAESLRQSILKQAFEGKLI</sequence>
<dbReference type="InterPro" id="IPR051212">
    <property type="entry name" value="Type-I_RE_S_subunit"/>
</dbReference>
<evidence type="ECO:0000313" key="7">
    <source>
        <dbReference type="Proteomes" id="UP000765802"/>
    </source>
</evidence>
<feature type="coiled-coil region" evidence="4">
    <location>
        <begin position="156"/>
        <end position="186"/>
    </location>
</feature>
<dbReference type="EMBL" id="MBUA01000030">
    <property type="protein sequence ID" value="MBC6493027.1"/>
    <property type="molecule type" value="Genomic_DNA"/>
</dbReference>
<comment type="similarity">
    <text evidence="1">Belongs to the type-I restriction system S methylase family.</text>
</comment>
<evidence type="ECO:0000256" key="4">
    <source>
        <dbReference type="SAM" id="Coils"/>
    </source>
</evidence>
<evidence type="ECO:0000256" key="2">
    <source>
        <dbReference type="ARBA" id="ARBA00022747"/>
    </source>
</evidence>
<dbReference type="RefSeq" id="WP_187258344.1">
    <property type="nucleotide sequence ID" value="NZ_JBHULF010000005.1"/>
</dbReference>
<dbReference type="Gene3D" id="3.90.220.20">
    <property type="entry name" value="DNA methylase specificity domains"/>
    <property type="match status" value="2"/>
</dbReference>
<dbReference type="Proteomes" id="UP000765802">
    <property type="component" value="Unassembled WGS sequence"/>
</dbReference>
<gene>
    <name evidence="6" type="ORF">BC349_18375</name>
</gene>
<keyword evidence="3" id="KW-0238">DNA-binding</keyword>
<evidence type="ECO:0000256" key="1">
    <source>
        <dbReference type="ARBA" id="ARBA00010923"/>
    </source>
</evidence>
<dbReference type="CDD" id="cd17249">
    <property type="entry name" value="RMtype1_S_EcoR124I-TRD2-CR2_like"/>
    <property type="match status" value="1"/>
</dbReference>
<evidence type="ECO:0000259" key="5">
    <source>
        <dbReference type="Pfam" id="PF01420"/>
    </source>
</evidence>
<dbReference type="InterPro" id="IPR000055">
    <property type="entry name" value="Restrct_endonuc_typeI_TRD"/>
</dbReference>
<accession>A0ABR7MDJ9</accession>
<proteinExistence type="inferred from homology"/>
<feature type="domain" description="Type I restriction modification DNA specificity" evidence="5">
    <location>
        <begin position="207"/>
        <end position="389"/>
    </location>
</feature>
<name>A0ABR7MDJ9_9BACT</name>